<sequence length="51" mass="5709">MPKTKVKNLIALAYPKPKLLNWETQEKATGESPVALSSIVRLMTNIGIEWV</sequence>
<accession>A0ABY4HH11</accession>
<keyword evidence="2" id="KW-1185">Reference proteome</keyword>
<reference evidence="1" key="1">
    <citation type="submission" date="2022-04" db="EMBL/GenBank/DDBJ databases">
        <title>Halobacillus sp. isolated from saltern.</title>
        <authorList>
            <person name="Won M."/>
            <person name="Lee C.-M."/>
            <person name="Woen H.-Y."/>
            <person name="Kwon S.-W."/>
        </authorList>
    </citation>
    <scope>NUCLEOTIDE SEQUENCE</scope>
    <source>
        <strain evidence="1">SSHM10-5</strain>
        <plasmid evidence="1">unnamed1</plasmid>
    </source>
</reference>
<evidence type="ECO:0000313" key="1">
    <source>
        <dbReference type="EMBL" id="UOR14201.1"/>
    </source>
</evidence>
<name>A0ABY4HH11_9BACI</name>
<gene>
    <name evidence="1" type="ORF">MUO15_20900</name>
</gene>
<organism evidence="1 2">
    <name type="scientific">Halobacillus amylolyticus</name>
    <dbReference type="NCBI Taxonomy" id="2932259"/>
    <lineage>
        <taxon>Bacteria</taxon>
        <taxon>Bacillati</taxon>
        <taxon>Bacillota</taxon>
        <taxon>Bacilli</taxon>
        <taxon>Bacillales</taxon>
        <taxon>Bacillaceae</taxon>
        <taxon>Halobacillus</taxon>
    </lineage>
</organism>
<evidence type="ECO:0000313" key="2">
    <source>
        <dbReference type="Proteomes" id="UP000830326"/>
    </source>
</evidence>
<geneLocation type="plasmid" evidence="1 2">
    <name>unnamed1</name>
</geneLocation>
<dbReference type="RefSeq" id="WP_245036362.1">
    <property type="nucleotide sequence ID" value="NZ_CP095076.1"/>
</dbReference>
<proteinExistence type="predicted"/>
<keyword evidence="1" id="KW-0614">Plasmid</keyword>
<dbReference type="EMBL" id="CP095076">
    <property type="protein sequence ID" value="UOR14201.1"/>
    <property type="molecule type" value="Genomic_DNA"/>
</dbReference>
<dbReference type="Proteomes" id="UP000830326">
    <property type="component" value="Plasmid unnamed1"/>
</dbReference>
<protein>
    <submittedName>
        <fullName evidence="1">Uncharacterized protein</fullName>
    </submittedName>
</protein>